<dbReference type="EMBL" id="LGRX02026544">
    <property type="protein sequence ID" value="KAK3250703.1"/>
    <property type="molecule type" value="Genomic_DNA"/>
</dbReference>
<dbReference type="AlphaFoldDB" id="A0AAE0F3S4"/>
<evidence type="ECO:0000256" key="1">
    <source>
        <dbReference type="SAM" id="MobiDB-lite"/>
    </source>
</evidence>
<protein>
    <submittedName>
        <fullName evidence="2">Uncharacterized protein</fullName>
    </submittedName>
</protein>
<gene>
    <name evidence="2" type="ORF">CYMTET_39934</name>
</gene>
<accession>A0AAE0F3S4</accession>
<feature type="compositionally biased region" description="Acidic residues" evidence="1">
    <location>
        <begin position="1"/>
        <end position="16"/>
    </location>
</feature>
<name>A0AAE0F3S4_9CHLO</name>
<dbReference type="Proteomes" id="UP001190700">
    <property type="component" value="Unassembled WGS sequence"/>
</dbReference>
<organism evidence="2 3">
    <name type="scientific">Cymbomonas tetramitiformis</name>
    <dbReference type="NCBI Taxonomy" id="36881"/>
    <lineage>
        <taxon>Eukaryota</taxon>
        <taxon>Viridiplantae</taxon>
        <taxon>Chlorophyta</taxon>
        <taxon>Pyramimonadophyceae</taxon>
        <taxon>Pyramimonadales</taxon>
        <taxon>Pyramimonadaceae</taxon>
        <taxon>Cymbomonas</taxon>
    </lineage>
</organism>
<feature type="compositionally biased region" description="Low complexity" evidence="1">
    <location>
        <begin position="331"/>
        <end position="343"/>
    </location>
</feature>
<evidence type="ECO:0000313" key="2">
    <source>
        <dbReference type="EMBL" id="KAK3250703.1"/>
    </source>
</evidence>
<feature type="compositionally biased region" description="Acidic residues" evidence="1">
    <location>
        <begin position="386"/>
        <end position="414"/>
    </location>
</feature>
<sequence>MGADEEEPPDEEEAPDEQLAKGGAPGLDIQRPSSRAKRKRSTRKQTAELPLRHPADDGHTAAGEGALPKTPSSTSAIKAITFNPGESEEGDSGGMGSVARPEENPGEDALSAAASAETTAKSAAGLLQKAWSQIEDLYLRVSDFDVVHSPPVVKGGEGASSGGMPSDGSRSPLAGDAAFGDLLMGGAPECDTEALSVACLAPGASAADPLEGGGSGPEVNAVCGARDGLSAQQMHPPEDVEDYPPSDSQTAPHAATWQVPAGAGRHAAGDGEAAQGVDSAGPLGHKQEEMEADWGKSQGDDGLGEIPVRWLQEPSHFEGITQKAEEDGARETAAAAQTTGAAAVHQSPPRPAPPSGGTGPQGAGGALDAAASEERGPDAPTVTPSTEEDSVVEQDDASPVEQDDASPVEQDDTSPVEQADTLPVEQDDTSPVDTGMTQWSRMASGAGFHLASGV</sequence>
<reference evidence="2 3" key="1">
    <citation type="journal article" date="2015" name="Genome Biol. Evol.">
        <title>Comparative Genomics of a Bacterivorous Green Alga Reveals Evolutionary Causalities and Consequences of Phago-Mixotrophic Mode of Nutrition.</title>
        <authorList>
            <person name="Burns J.A."/>
            <person name="Paasch A."/>
            <person name="Narechania A."/>
            <person name="Kim E."/>
        </authorList>
    </citation>
    <scope>NUCLEOTIDE SEQUENCE [LARGE SCALE GENOMIC DNA]</scope>
    <source>
        <strain evidence="2 3">PLY_AMNH</strain>
    </source>
</reference>
<feature type="region of interest" description="Disordered" evidence="1">
    <location>
        <begin position="231"/>
        <end position="440"/>
    </location>
</feature>
<feature type="compositionally biased region" description="Basic and acidic residues" evidence="1">
    <location>
        <begin position="50"/>
        <end position="59"/>
    </location>
</feature>
<keyword evidence="3" id="KW-1185">Reference proteome</keyword>
<proteinExistence type="predicted"/>
<evidence type="ECO:0000313" key="3">
    <source>
        <dbReference type="Proteomes" id="UP001190700"/>
    </source>
</evidence>
<feature type="region of interest" description="Disordered" evidence="1">
    <location>
        <begin position="1"/>
        <end position="116"/>
    </location>
</feature>
<feature type="region of interest" description="Disordered" evidence="1">
    <location>
        <begin position="149"/>
        <end position="186"/>
    </location>
</feature>
<comment type="caution">
    <text evidence="2">The sequence shown here is derived from an EMBL/GenBank/DDBJ whole genome shotgun (WGS) entry which is preliminary data.</text>
</comment>
<feature type="compositionally biased region" description="Basic residues" evidence="1">
    <location>
        <begin position="34"/>
        <end position="43"/>
    </location>
</feature>
<feature type="compositionally biased region" description="Gly residues" evidence="1">
    <location>
        <begin position="356"/>
        <end position="365"/>
    </location>
</feature>
<feature type="compositionally biased region" description="Polar residues" evidence="1">
    <location>
        <begin position="431"/>
        <end position="440"/>
    </location>
</feature>